<evidence type="ECO:0000256" key="3">
    <source>
        <dbReference type="ARBA" id="ARBA00022989"/>
    </source>
</evidence>
<keyword evidence="4" id="KW-0472">Membrane</keyword>
<gene>
    <name evidence="6" type="ORF">TrRE_jg64</name>
</gene>
<organism evidence="6 7">
    <name type="scientific">Triparma retinervis</name>
    <dbReference type="NCBI Taxonomy" id="2557542"/>
    <lineage>
        <taxon>Eukaryota</taxon>
        <taxon>Sar</taxon>
        <taxon>Stramenopiles</taxon>
        <taxon>Ochrophyta</taxon>
        <taxon>Bolidophyceae</taxon>
        <taxon>Parmales</taxon>
        <taxon>Triparmaceae</taxon>
        <taxon>Triparma</taxon>
    </lineage>
</organism>
<evidence type="ECO:0000313" key="7">
    <source>
        <dbReference type="Proteomes" id="UP001165082"/>
    </source>
</evidence>
<accession>A0A9W7L428</accession>
<comment type="caution">
    <text evidence="6">The sequence shown here is derived from an EMBL/GenBank/DDBJ whole genome shotgun (WGS) entry which is preliminary data.</text>
</comment>
<dbReference type="GO" id="GO:0016020">
    <property type="term" value="C:membrane"/>
    <property type="evidence" value="ECO:0007669"/>
    <property type="project" value="UniProtKB-SubCell"/>
</dbReference>
<comment type="subcellular location">
    <subcellularLocation>
        <location evidence="1">Membrane</location>
        <topology evidence="1">Multi-pass membrane protein</topology>
    </subcellularLocation>
</comment>
<evidence type="ECO:0000313" key="6">
    <source>
        <dbReference type="EMBL" id="GMI27689.1"/>
    </source>
</evidence>
<keyword evidence="3" id="KW-1133">Transmembrane helix</keyword>
<dbReference type="GO" id="GO:0140359">
    <property type="term" value="F:ABC-type transporter activity"/>
    <property type="evidence" value="ECO:0007669"/>
    <property type="project" value="InterPro"/>
</dbReference>
<reference evidence="6" key="1">
    <citation type="submission" date="2022-07" db="EMBL/GenBank/DDBJ databases">
        <title>Genome analysis of Parmales, a sister group of diatoms, reveals the evolutionary specialization of diatoms from phago-mixotrophs to photoautotrophs.</title>
        <authorList>
            <person name="Ban H."/>
            <person name="Sato S."/>
            <person name="Yoshikawa S."/>
            <person name="Kazumasa Y."/>
            <person name="Nakamura Y."/>
            <person name="Ichinomiya M."/>
            <person name="Saitoh K."/>
            <person name="Sato N."/>
            <person name="Blanc-Mathieu R."/>
            <person name="Endo H."/>
            <person name="Kuwata A."/>
            <person name="Ogata H."/>
        </authorList>
    </citation>
    <scope>NUCLEOTIDE SEQUENCE</scope>
</reference>
<dbReference type="EMBL" id="BRXZ01007380">
    <property type="protein sequence ID" value="GMI27689.1"/>
    <property type="molecule type" value="Genomic_DNA"/>
</dbReference>
<dbReference type="OrthoDB" id="66620at2759"/>
<dbReference type="AlphaFoldDB" id="A0A9W7L428"/>
<keyword evidence="7" id="KW-1185">Reference proteome</keyword>
<protein>
    <recommendedName>
        <fullName evidence="5">ABC-2 type transporter transmembrane domain-containing protein</fullName>
    </recommendedName>
</protein>
<sequence length="77" mass="8371">MFVPLDRLGLLNLIAIGTLNLGMASSIRSFPKEKKIIKEERELGLFGVAPYFVAKAISEIPVTTGLSCLFGCVVYPL</sequence>
<dbReference type="Proteomes" id="UP001165082">
    <property type="component" value="Unassembled WGS sequence"/>
</dbReference>
<name>A0A9W7L428_9STRA</name>
<evidence type="ECO:0000259" key="5">
    <source>
        <dbReference type="Pfam" id="PF01061"/>
    </source>
</evidence>
<evidence type="ECO:0000256" key="1">
    <source>
        <dbReference type="ARBA" id="ARBA00004141"/>
    </source>
</evidence>
<evidence type="ECO:0000256" key="4">
    <source>
        <dbReference type="ARBA" id="ARBA00023136"/>
    </source>
</evidence>
<evidence type="ECO:0000256" key="2">
    <source>
        <dbReference type="ARBA" id="ARBA00022692"/>
    </source>
</evidence>
<dbReference type="InterPro" id="IPR013525">
    <property type="entry name" value="ABC2_TM"/>
</dbReference>
<keyword evidence="2" id="KW-0812">Transmembrane</keyword>
<dbReference type="Pfam" id="PF01061">
    <property type="entry name" value="ABC2_membrane"/>
    <property type="match status" value="1"/>
</dbReference>
<proteinExistence type="predicted"/>
<feature type="domain" description="ABC-2 type transporter transmembrane" evidence="5">
    <location>
        <begin position="6"/>
        <end position="77"/>
    </location>
</feature>